<comment type="caution">
    <text evidence="7">The sequence shown here is derived from an EMBL/GenBank/DDBJ whole genome shotgun (WGS) entry which is preliminary data.</text>
</comment>
<comment type="similarity">
    <text evidence="1">Belongs to the sigma-70 factor family. ECF subfamily.</text>
</comment>
<dbReference type="NCBIfam" id="TIGR02937">
    <property type="entry name" value="sigma70-ECF"/>
    <property type="match status" value="1"/>
</dbReference>
<keyword evidence="2" id="KW-0805">Transcription regulation</keyword>
<dbReference type="CDD" id="cd06171">
    <property type="entry name" value="Sigma70_r4"/>
    <property type="match status" value="1"/>
</dbReference>
<organism evidence="7 8">
    <name type="scientific">Candidatus Methylumidiphilus alinenensis</name>
    <dbReference type="NCBI Taxonomy" id="2202197"/>
    <lineage>
        <taxon>Bacteria</taxon>
        <taxon>Pseudomonadati</taxon>
        <taxon>Pseudomonadota</taxon>
        <taxon>Gammaproteobacteria</taxon>
        <taxon>Methylococcales</taxon>
        <taxon>Candidatus Methylumidiphilus</taxon>
    </lineage>
</organism>
<dbReference type="PANTHER" id="PTHR43133:SF32">
    <property type="entry name" value="BLR3042 PROTEIN"/>
    <property type="match status" value="1"/>
</dbReference>
<dbReference type="Proteomes" id="UP000249396">
    <property type="component" value="Unassembled WGS sequence"/>
</dbReference>
<protein>
    <submittedName>
        <fullName evidence="7">RNA polymerase subunit sigma-24</fullName>
    </submittedName>
</protein>
<accession>A0A2W4ST77</accession>
<dbReference type="InterPro" id="IPR014284">
    <property type="entry name" value="RNA_pol_sigma-70_dom"/>
</dbReference>
<keyword evidence="4" id="KW-0804">Transcription</keyword>
<evidence type="ECO:0000259" key="5">
    <source>
        <dbReference type="Pfam" id="PF04542"/>
    </source>
</evidence>
<dbReference type="Gene3D" id="1.10.10.10">
    <property type="entry name" value="Winged helix-like DNA-binding domain superfamily/Winged helix DNA-binding domain"/>
    <property type="match status" value="1"/>
</dbReference>
<evidence type="ECO:0000256" key="3">
    <source>
        <dbReference type="ARBA" id="ARBA00023082"/>
    </source>
</evidence>
<feature type="domain" description="RNA polymerase sigma factor 70 region 4 type 2" evidence="6">
    <location>
        <begin position="129"/>
        <end position="176"/>
    </location>
</feature>
<dbReference type="EMBL" id="QJPH01000321">
    <property type="protein sequence ID" value="PZN78330.1"/>
    <property type="molecule type" value="Genomic_DNA"/>
</dbReference>
<keyword evidence="3" id="KW-0731">Sigma factor</keyword>
<sequence>MPMAHHGEPDDNELILRICTADTGAFETLYKRYYLRLYRFAFRVTRQLDPIEEIINDVMYVVWKRASSFQPESRASTWIFGIAYKKCLKSMSERLQGEHLELEKAEDLIPGVQDSGLQNLELEDFISVAFGKLPADQRTVLELTYHHGLNYGEIAQIMGCPENTVKTRMFNARKKIKALFPDFLPESHADYKGSLL</sequence>
<gene>
    <name evidence="7" type="ORF">DM484_13055</name>
</gene>
<evidence type="ECO:0000256" key="4">
    <source>
        <dbReference type="ARBA" id="ARBA00023163"/>
    </source>
</evidence>
<dbReference type="AlphaFoldDB" id="A0A2W4ST77"/>
<evidence type="ECO:0000259" key="6">
    <source>
        <dbReference type="Pfam" id="PF08281"/>
    </source>
</evidence>
<dbReference type="InterPro" id="IPR013249">
    <property type="entry name" value="RNA_pol_sigma70_r4_t2"/>
</dbReference>
<dbReference type="Pfam" id="PF04542">
    <property type="entry name" value="Sigma70_r2"/>
    <property type="match status" value="1"/>
</dbReference>
<proteinExistence type="inferred from homology"/>
<dbReference type="InterPro" id="IPR039425">
    <property type="entry name" value="RNA_pol_sigma-70-like"/>
</dbReference>
<evidence type="ECO:0000256" key="1">
    <source>
        <dbReference type="ARBA" id="ARBA00010641"/>
    </source>
</evidence>
<dbReference type="SUPFAM" id="SSF88946">
    <property type="entry name" value="Sigma2 domain of RNA polymerase sigma factors"/>
    <property type="match status" value="1"/>
</dbReference>
<dbReference type="GO" id="GO:0016987">
    <property type="term" value="F:sigma factor activity"/>
    <property type="evidence" value="ECO:0007669"/>
    <property type="project" value="UniProtKB-KW"/>
</dbReference>
<evidence type="ECO:0000256" key="2">
    <source>
        <dbReference type="ARBA" id="ARBA00023015"/>
    </source>
</evidence>
<dbReference type="Gene3D" id="1.10.1740.10">
    <property type="match status" value="1"/>
</dbReference>
<dbReference type="GO" id="GO:0006352">
    <property type="term" value="P:DNA-templated transcription initiation"/>
    <property type="evidence" value="ECO:0007669"/>
    <property type="project" value="InterPro"/>
</dbReference>
<dbReference type="SUPFAM" id="SSF88659">
    <property type="entry name" value="Sigma3 and sigma4 domains of RNA polymerase sigma factors"/>
    <property type="match status" value="1"/>
</dbReference>
<dbReference type="InterPro" id="IPR013325">
    <property type="entry name" value="RNA_pol_sigma_r2"/>
</dbReference>
<dbReference type="GO" id="GO:0003677">
    <property type="term" value="F:DNA binding"/>
    <property type="evidence" value="ECO:0007669"/>
    <property type="project" value="InterPro"/>
</dbReference>
<dbReference type="PANTHER" id="PTHR43133">
    <property type="entry name" value="RNA POLYMERASE ECF-TYPE SIGMA FACTO"/>
    <property type="match status" value="1"/>
</dbReference>
<dbReference type="InterPro" id="IPR036388">
    <property type="entry name" value="WH-like_DNA-bd_sf"/>
</dbReference>
<feature type="domain" description="RNA polymerase sigma-70 region 2" evidence="5">
    <location>
        <begin position="29"/>
        <end position="90"/>
    </location>
</feature>
<evidence type="ECO:0000313" key="7">
    <source>
        <dbReference type="EMBL" id="PZN78330.1"/>
    </source>
</evidence>
<dbReference type="InterPro" id="IPR007627">
    <property type="entry name" value="RNA_pol_sigma70_r2"/>
</dbReference>
<reference evidence="7 8" key="1">
    <citation type="journal article" date="2018" name="Aquat. Microb. Ecol.">
        <title>Gammaproteobacterial methanotrophs dominate.</title>
        <authorList>
            <person name="Rissanen A.J."/>
            <person name="Saarenheimo J."/>
            <person name="Tiirola M."/>
            <person name="Peura S."/>
            <person name="Aalto S.L."/>
            <person name="Karvinen A."/>
            <person name="Nykanen H."/>
        </authorList>
    </citation>
    <scope>NUCLEOTIDE SEQUENCE [LARGE SCALE GENOMIC DNA]</scope>
    <source>
        <strain evidence="7">AMbin10</strain>
    </source>
</reference>
<name>A0A2W4ST77_9GAMM</name>
<dbReference type="Pfam" id="PF08281">
    <property type="entry name" value="Sigma70_r4_2"/>
    <property type="match status" value="1"/>
</dbReference>
<dbReference type="InterPro" id="IPR013324">
    <property type="entry name" value="RNA_pol_sigma_r3/r4-like"/>
</dbReference>
<evidence type="ECO:0000313" key="8">
    <source>
        <dbReference type="Proteomes" id="UP000249396"/>
    </source>
</evidence>